<reference evidence="2 3" key="1">
    <citation type="journal article" date="2024" name="Insects">
        <title>An Improved Chromosome-Level Genome Assembly of the Firefly Pyrocoelia pectoralis.</title>
        <authorList>
            <person name="Fu X."/>
            <person name="Meyer-Rochow V.B."/>
            <person name="Ballantyne L."/>
            <person name="Zhu X."/>
        </authorList>
    </citation>
    <scope>NUCLEOTIDE SEQUENCE [LARGE SCALE GENOMIC DNA]</scope>
    <source>
        <strain evidence="2">XCY_ONT2</strain>
    </source>
</reference>
<keyword evidence="3" id="KW-1185">Reference proteome</keyword>
<keyword evidence="1" id="KW-0472">Membrane</keyword>
<evidence type="ECO:0000313" key="2">
    <source>
        <dbReference type="EMBL" id="KAK5639066.1"/>
    </source>
</evidence>
<dbReference type="PANTHER" id="PTHR12242:SF49">
    <property type="entry name" value="HEADBUTT, ISOFORM E"/>
    <property type="match status" value="1"/>
</dbReference>
<dbReference type="GO" id="GO:0016020">
    <property type="term" value="C:membrane"/>
    <property type="evidence" value="ECO:0007669"/>
    <property type="project" value="TreeGrafter"/>
</dbReference>
<keyword evidence="1" id="KW-1133">Transmembrane helix</keyword>
<evidence type="ECO:0008006" key="4">
    <source>
        <dbReference type="Google" id="ProtNLM"/>
    </source>
</evidence>
<dbReference type="Proteomes" id="UP001329430">
    <property type="component" value="Chromosome 9"/>
</dbReference>
<sequence length="304" mass="35080">MLELWKKKFTAAQYSMEYHRPTAFVLSQWQTSSQPSLLYLIYKWAITIFFIVSWVISIIDIPHLNEPNFNHAKWLIYLTNWGFTMCMIQSILSTAMVTVCYSIARQDSGKIIVAALISKMIILVSETSKFQDHKILRLYKVYWVTNIIATDTAFGITIVYWSLLYNANLMSPNATNIIVHVFNSVIMMVELCLAMHPVRLIHFYWSFIFGCLYVIFTVIYYFSGGTGKNNSPAIYPILNWSKAEKTTVVCVIVCLFVVFLHVVTYCIFKLRKTIHKKWFGTKNVESAVEIGKDNPIPVLSNDLV</sequence>
<dbReference type="Pfam" id="PF21534">
    <property type="entry name" value="Rost"/>
    <property type="match status" value="1"/>
</dbReference>
<feature type="transmembrane region" description="Helical" evidence="1">
    <location>
        <begin position="177"/>
        <end position="196"/>
    </location>
</feature>
<feature type="transmembrane region" description="Helical" evidence="1">
    <location>
        <begin position="37"/>
        <end position="61"/>
    </location>
</feature>
<evidence type="ECO:0000256" key="1">
    <source>
        <dbReference type="SAM" id="Phobius"/>
    </source>
</evidence>
<feature type="transmembrane region" description="Helical" evidence="1">
    <location>
        <begin position="81"/>
        <end position="104"/>
    </location>
</feature>
<evidence type="ECO:0000313" key="3">
    <source>
        <dbReference type="Proteomes" id="UP001329430"/>
    </source>
</evidence>
<protein>
    <recommendedName>
        <fullName evidence="4">Protein rolling stone</fullName>
    </recommendedName>
</protein>
<proteinExistence type="predicted"/>
<dbReference type="EMBL" id="JAVRBK010000009">
    <property type="protein sequence ID" value="KAK5639066.1"/>
    <property type="molecule type" value="Genomic_DNA"/>
</dbReference>
<feature type="transmembrane region" description="Helical" evidence="1">
    <location>
        <begin position="203"/>
        <end position="222"/>
    </location>
</feature>
<name>A0AAN7ZG01_9COLE</name>
<gene>
    <name evidence="2" type="ORF">RI129_011558</name>
</gene>
<accession>A0AAN7ZG01</accession>
<feature type="transmembrane region" description="Helical" evidence="1">
    <location>
        <begin position="246"/>
        <end position="268"/>
    </location>
</feature>
<feature type="transmembrane region" description="Helical" evidence="1">
    <location>
        <begin position="141"/>
        <end position="165"/>
    </location>
</feature>
<dbReference type="PANTHER" id="PTHR12242">
    <property type="entry name" value="OS02G0130600 PROTEIN-RELATED"/>
    <property type="match status" value="1"/>
</dbReference>
<dbReference type="InterPro" id="IPR049352">
    <property type="entry name" value="Rost"/>
</dbReference>
<organism evidence="2 3">
    <name type="scientific">Pyrocoelia pectoralis</name>
    <dbReference type="NCBI Taxonomy" id="417401"/>
    <lineage>
        <taxon>Eukaryota</taxon>
        <taxon>Metazoa</taxon>
        <taxon>Ecdysozoa</taxon>
        <taxon>Arthropoda</taxon>
        <taxon>Hexapoda</taxon>
        <taxon>Insecta</taxon>
        <taxon>Pterygota</taxon>
        <taxon>Neoptera</taxon>
        <taxon>Endopterygota</taxon>
        <taxon>Coleoptera</taxon>
        <taxon>Polyphaga</taxon>
        <taxon>Elateriformia</taxon>
        <taxon>Elateroidea</taxon>
        <taxon>Lampyridae</taxon>
        <taxon>Lampyrinae</taxon>
        <taxon>Pyrocoelia</taxon>
    </lineage>
</organism>
<dbReference type="AlphaFoldDB" id="A0AAN7ZG01"/>
<keyword evidence="1" id="KW-0812">Transmembrane</keyword>
<comment type="caution">
    <text evidence="2">The sequence shown here is derived from an EMBL/GenBank/DDBJ whole genome shotgun (WGS) entry which is preliminary data.</text>
</comment>